<evidence type="ECO:0000313" key="5">
    <source>
        <dbReference type="EMBL" id="THG12117.1"/>
    </source>
</evidence>
<protein>
    <submittedName>
        <fullName evidence="5">Uncharacterized protein</fullName>
    </submittedName>
</protein>
<organism evidence="5 6">
    <name type="scientific">Camellia sinensis var. sinensis</name>
    <name type="common">China tea</name>
    <dbReference type="NCBI Taxonomy" id="542762"/>
    <lineage>
        <taxon>Eukaryota</taxon>
        <taxon>Viridiplantae</taxon>
        <taxon>Streptophyta</taxon>
        <taxon>Embryophyta</taxon>
        <taxon>Tracheophyta</taxon>
        <taxon>Spermatophyta</taxon>
        <taxon>Magnoliopsida</taxon>
        <taxon>eudicotyledons</taxon>
        <taxon>Gunneridae</taxon>
        <taxon>Pentapetalae</taxon>
        <taxon>asterids</taxon>
        <taxon>Ericales</taxon>
        <taxon>Theaceae</taxon>
        <taxon>Camellia</taxon>
    </lineage>
</organism>
<evidence type="ECO:0000256" key="1">
    <source>
        <dbReference type="ARBA" id="ARBA00004370"/>
    </source>
</evidence>
<dbReference type="GO" id="GO:0005886">
    <property type="term" value="C:plasma membrane"/>
    <property type="evidence" value="ECO:0007669"/>
    <property type="project" value="TreeGrafter"/>
</dbReference>
<keyword evidence="4" id="KW-1133">Transmembrane helix</keyword>
<dbReference type="PANTHER" id="PTHR31234:SF55">
    <property type="entry name" value="LATE EMBRYOGENESIS ABUNDANT (LEA) HYDROXYPROLINE-RICH GLYCOPROTEIN FAMILY"/>
    <property type="match status" value="1"/>
</dbReference>
<feature type="region of interest" description="Disordered" evidence="3">
    <location>
        <begin position="1"/>
        <end position="26"/>
    </location>
</feature>
<accession>A0A4V3WND7</accession>
<dbReference type="Proteomes" id="UP000306102">
    <property type="component" value="Unassembled WGS sequence"/>
</dbReference>
<name>A0A4V3WND7_CAMSN</name>
<dbReference type="PANTHER" id="PTHR31234">
    <property type="entry name" value="LATE EMBRYOGENESIS ABUNDANT (LEA) HYDROXYPROLINE-RICH GLYCOPROTEIN FAMILY"/>
    <property type="match status" value="1"/>
</dbReference>
<gene>
    <name evidence="5" type="ORF">TEA_027209</name>
</gene>
<evidence type="ECO:0000256" key="4">
    <source>
        <dbReference type="SAM" id="Phobius"/>
    </source>
</evidence>
<comment type="caution">
    <text evidence="5">The sequence shown here is derived from an EMBL/GenBank/DDBJ whole genome shotgun (WGS) entry which is preliminary data.</text>
</comment>
<comment type="subcellular location">
    <subcellularLocation>
        <location evidence="1">Membrane</location>
    </subcellularLocation>
</comment>
<dbReference type="AlphaFoldDB" id="A0A4V3WND7"/>
<evidence type="ECO:0000256" key="3">
    <source>
        <dbReference type="SAM" id="MobiDB-lite"/>
    </source>
</evidence>
<evidence type="ECO:0000256" key="2">
    <source>
        <dbReference type="ARBA" id="ARBA00023136"/>
    </source>
</evidence>
<feature type="transmembrane region" description="Helical" evidence="4">
    <location>
        <begin position="74"/>
        <end position="100"/>
    </location>
</feature>
<keyword evidence="4" id="KW-0812">Transmembrane</keyword>
<dbReference type="EMBL" id="SDRB02006769">
    <property type="protein sequence ID" value="THG12117.1"/>
    <property type="molecule type" value="Genomic_DNA"/>
</dbReference>
<reference evidence="5 6" key="1">
    <citation type="journal article" date="2018" name="Proc. Natl. Acad. Sci. U.S.A.">
        <title>Draft genome sequence of Camellia sinensis var. sinensis provides insights into the evolution of the tea genome and tea quality.</title>
        <authorList>
            <person name="Wei C."/>
            <person name="Yang H."/>
            <person name="Wang S."/>
            <person name="Zhao J."/>
            <person name="Liu C."/>
            <person name="Gao L."/>
            <person name="Xia E."/>
            <person name="Lu Y."/>
            <person name="Tai Y."/>
            <person name="She G."/>
            <person name="Sun J."/>
            <person name="Cao H."/>
            <person name="Tong W."/>
            <person name="Gao Q."/>
            <person name="Li Y."/>
            <person name="Deng W."/>
            <person name="Jiang X."/>
            <person name="Wang W."/>
            <person name="Chen Q."/>
            <person name="Zhang S."/>
            <person name="Li H."/>
            <person name="Wu J."/>
            <person name="Wang P."/>
            <person name="Li P."/>
            <person name="Shi C."/>
            <person name="Zheng F."/>
            <person name="Jian J."/>
            <person name="Huang B."/>
            <person name="Shan D."/>
            <person name="Shi M."/>
            <person name="Fang C."/>
            <person name="Yue Y."/>
            <person name="Li F."/>
            <person name="Li D."/>
            <person name="Wei S."/>
            <person name="Han B."/>
            <person name="Jiang C."/>
            <person name="Yin Y."/>
            <person name="Xia T."/>
            <person name="Zhang Z."/>
            <person name="Bennetzen J.L."/>
            <person name="Zhao S."/>
            <person name="Wan X."/>
        </authorList>
    </citation>
    <scope>NUCLEOTIDE SEQUENCE [LARGE SCALE GENOMIC DNA]</scope>
    <source>
        <strain evidence="6">cv. Shuchazao</strain>
        <tissue evidence="5">Leaf</tissue>
    </source>
</reference>
<proteinExistence type="predicted"/>
<evidence type="ECO:0000313" key="6">
    <source>
        <dbReference type="Proteomes" id="UP000306102"/>
    </source>
</evidence>
<keyword evidence="2 4" id="KW-0472">Membrane</keyword>
<dbReference type="GO" id="GO:0098542">
    <property type="term" value="P:defense response to other organism"/>
    <property type="evidence" value="ECO:0007669"/>
    <property type="project" value="InterPro"/>
</dbReference>
<sequence length="356" mass="38799">MASNTGADERDQNKPVTGYPSQAGQVATGYPRASPLVDSAYFYSPPPPSPYFAAVVSPASFYPPLRRSNSSFLLLLRLLSAMLFVFLLIGTIFFISWSVVRPRLPEFRVSSAFASPLNATSSDLSATLDLSIVVANPNTKFCILYDRIEASVFYRDGFLVSQSKLAPFHQAKLNQTLVSARMAIVGANVGNNVVKEILEDERNGTVSFGVRVLAVVRFRSGGWLTRKRLMRVYCYDVEIGHSASAGDGSGSLLTPSKECETWCHSSCRVRKGVKQCISSSSTPSFMYDINEPCSTRSSVEARVNNTSMQDGILPMILQLDGMDLMIGFLVGSCSCQVSPAYGVHVDAYIEGINLTE</sequence>
<keyword evidence="6" id="KW-1185">Reference proteome</keyword>
<dbReference type="InterPro" id="IPR044839">
    <property type="entry name" value="NDR1-like"/>
</dbReference>